<keyword evidence="1" id="KW-0808">Transferase</keyword>
<dbReference type="AlphaFoldDB" id="A0A090WYP5"/>
<dbReference type="RefSeq" id="WP_042500635.1">
    <property type="nucleotide sequence ID" value="NZ_BBNU01000021.1"/>
</dbReference>
<evidence type="ECO:0000313" key="2">
    <source>
        <dbReference type="Proteomes" id="UP000029643"/>
    </source>
</evidence>
<name>A0A090WYP5_9FLAO</name>
<keyword evidence="1" id="KW-0418">Kinase</keyword>
<dbReference type="InterPro" id="IPR015943">
    <property type="entry name" value="WD40/YVTN_repeat-like_dom_sf"/>
</dbReference>
<dbReference type="InterPro" id="IPR011110">
    <property type="entry name" value="Reg_prop"/>
</dbReference>
<comment type="caution">
    <text evidence="1">The sequence shown here is derived from an EMBL/GenBank/DDBJ whole genome shotgun (WGS) entry which is preliminary data.</text>
</comment>
<protein>
    <submittedName>
        <fullName evidence="1">Two-component system sensor histidine kinase/response</fullName>
    </submittedName>
</protein>
<dbReference type="Gene3D" id="2.130.10.10">
    <property type="entry name" value="YVTN repeat-like/Quinoprotein amine dehydrogenase"/>
    <property type="match status" value="1"/>
</dbReference>
<reference evidence="1 2" key="1">
    <citation type="journal article" date="2014" name="Genome Announc.">
        <title>Draft Genome Sequences of Marine Flavobacterium Algibacter lectus Strains SS8 and NR4.</title>
        <authorList>
            <person name="Takatani N."/>
            <person name="Nakanishi M."/>
            <person name="Meirelles P."/>
            <person name="Mino S."/>
            <person name="Suda W."/>
            <person name="Oshima K."/>
            <person name="Hattori M."/>
            <person name="Ohkuma M."/>
            <person name="Hosokawa M."/>
            <person name="Miyashita K."/>
            <person name="Thompson F.L."/>
            <person name="Niwa A."/>
            <person name="Sawabe T."/>
            <person name="Sawabe T."/>
        </authorList>
    </citation>
    <scope>NUCLEOTIDE SEQUENCE [LARGE SCALE GENOMIC DNA]</scope>
    <source>
        <strain evidence="2">JCM19274</strain>
    </source>
</reference>
<dbReference type="Pfam" id="PF07494">
    <property type="entry name" value="Reg_prop"/>
    <property type="match status" value="1"/>
</dbReference>
<dbReference type="GO" id="GO:0016301">
    <property type="term" value="F:kinase activity"/>
    <property type="evidence" value="ECO:0007669"/>
    <property type="project" value="UniProtKB-KW"/>
</dbReference>
<gene>
    <name evidence="1" type="ORF">JCM19274_2802</name>
</gene>
<dbReference type="EMBL" id="BBNU01000021">
    <property type="protein sequence ID" value="GAL82091.1"/>
    <property type="molecule type" value="Genomic_DNA"/>
</dbReference>
<accession>A0A090WYP5</accession>
<organism evidence="1 2">
    <name type="scientific">Algibacter lectus</name>
    <dbReference type="NCBI Taxonomy" id="221126"/>
    <lineage>
        <taxon>Bacteria</taxon>
        <taxon>Pseudomonadati</taxon>
        <taxon>Bacteroidota</taxon>
        <taxon>Flavobacteriia</taxon>
        <taxon>Flavobacteriales</taxon>
        <taxon>Flavobacteriaceae</taxon>
        <taxon>Algibacter</taxon>
    </lineage>
</organism>
<evidence type="ECO:0000313" key="1">
    <source>
        <dbReference type="EMBL" id="GAL82091.1"/>
    </source>
</evidence>
<dbReference type="Proteomes" id="UP000029643">
    <property type="component" value="Unassembled WGS sequence"/>
</dbReference>
<proteinExistence type="predicted"/>
<sequence length="89" mass="10102">MFCYDIKLKKLVKYGFTEGLPNEVIYGILEDDNDCLWISTNQGLSQFNIGTKTFKNFTQSDGLQSNEFNYMSYTKTSTNELVFGGALMA</sequence>